<dbReference type="PANTHER" id="PTHR21666:SF270">
    <property type="entry name" value="MUREIN HYDROLASE ACTIVATOR ENVC"/>
    <property type="match status" value="1"/>
</dbReference>
<keyword evidence="1" id="KW-1133">Transmembrane helix</keyword>
<dbReference type="EMBL" id="AP022870">
    <property type="protein sequence ID" value="BCB80349.1"/>
    <property type="molecule type" value="Genomic_DNA"/>
</dbReference>
<dbReference type="Proteomes" id="UP000502508">
    <property type="component" value="Chromosome"/>
</dbReference>
<dbReference type="InterPro" id="IPR016047">
    <property type="entry name" value="M23ase_b-sheet_dom"/>
</dbReference>
<name>A0A6F8Y2U4_9ACTN</name>
<dbReference type="SUPFAM" id="SSF51261">
    <property type="entry name" value="Duplicated hybrid motif"/>
    <property type="match status" value="1"/>
</dbReference>
<accession>A0A6F8Y2U4</accession>
<sequence length="377" mass="39292">MSDPLLGGSGGVRQPARRVGLAVAILAALALLCCGGGVGSYLLTDDGGANDNLFNSAFGCGEGGVVDASKRMPSVGAYGEAQIRNAAIIVNVGSDLRVPFRGWVIAVATAMQESALSNLAHLGANNDHDSVGLFQQRPSQGWGSAKQLQDPEYASRKFYEKLVAIEGWQQLALTDAAQRVQISAYPDAYAKHEPIATQIVNLLTGGAARAAGNSTTARCATDGEIAASGWTVPVRALVVSGFRTAERPGHDGVDLGAGRHTPIRAAAAGQVITSRCDVDPSGQLCNHDGSPSTPGCGWYVKIRHAGNFVTMYCHMIRRPKVRVGQMVNAGQELGSVGTSGHSSGPHLHFEVYDPGKGDKIDPVAFMRDKGVPLGGNP</sequence>
<proteinExistence type="predicted"/>
<dbReference type="RefSeq" id="WP_173040525.1">
    <property type="nucleotide sequence ID" value="NZ_AP022870.1"/>
</dbReference>
<evidence type="ECO:0000259" key="2">
    <source>
        <dbReference type="Pfam" id="PF01551"/>
    </source>
</evidence>
<dbReference type="InterPro" id="IPR050570">
    <property type="entry name" value="Cell_wall_metabolism_enzyme"/>
</dbReference>
<gene>
    <name evidence="3" type="ORF">Pflav_067590</name>
</gene>
<evidence type="ECO:0000313" key="3">
    <source>
        <dbReference type="EMBL" id="BCB80349.1"/>
    </source>
</evidence>
<protein>
    <recommendedName>
        <fullName evidence="2">M23ase beta-sheet core domain-containing protein</fullName>
    </recommendedName>
</protein>
<feature type="transmembrane region" description="Helical" evidence="1">
    <location>
        <begin position="21"/>
        <end position="43"/>
    </location>
</feature>
<dbReference type="Gene3D" id="2.70.70.10">
    <property type="entry name" value="Glucose Permease (Domain IIA)"/>
    <property type="match status" value="1"/>
</dbReference>
<dbReference type="Pfam" id="PF01551">
    <property type="entry name" value="Peptidase_M23"/>
    <property type="match status" value="1"/>
</dbReference>
<feature type="domain" description="M23ase beta-sheet core" evidence="2">
    <location>
        <begin position="249"/>
        <end position="362"/>
    </location>
</feature>
<reference evidence="3 4" key="1">
    <citation type="submission" date="2020-03" db="EMBL/GenBank/DDBJ databases">
        <title>Whole genome shotgun sequence of Phytohabitans flavus NBRC 107702.</title>
        <authorList>
            <person name="Komaki H."/>
            <person name="Tamura T."/>
        </authorList>
    </citation>
    <scope>NUCLEOTIDE SEQUENCE [LARGE SCALE GENOMIC DNA]</scope>
    <source>
        <strain evidence="3 4">NBRC 107702</strain>
    </source>
</reference>
<keyword evidence="1" id="KW-0472">Membrane</keyword>
<dbReference type="PANTHER" id="PTHR21666">
    <property type="entry name" value="PEPTIDASE-RELATED"/>
    <property type="match status" value="1"/>
</dbReference>
<dbReference type="CDD" id="cd12797">
    <property type="entry name" value="M23_peptidase"/>
    <property type="match status" value="1"/>
</dbReference>
<evidence type="ECO:0000256" key="1">
    <source>
        <dbReference type="SAM" id="Phobius"/>
    </source>
</evidence>
<dbReference type="GO" id="GO:0004222">
    <property type="term" value="F:metalloendopeptidase activity"/>
    <property type="evidence" value="ECO:0007669"/>
    <property type="project" value="TreeGrafter"/>
</dbReference>
<reference evidence="3 4" key="2">
    <citation type="submission" date="2020-03" db="EMBL/GenBank/DDBJ databases">
        <authorList>
            <person name="Ichikawa N."/>
            <person name="Kimura A."/>
            <person name="Kitahashi Y."/>
            <person name="Uohara A."/>
        </authorList>
    </citation>
    <scope>NUCLEOTIDE SEQUENCE [LARGE SCALE GENOMIC DNA]</scope>
    <source>
        <strain evidence="3 4">NBRC 107702</strain>
    </source>
</reference>
<keyword evidence="1" id="KW-0812">Transmembrane</keyword>
<organism evidence="3 4">
    <name type="scientific">Phytohabitans flavus</name>
    <dbReference type="NCBI Taxonomy" id="1076124"/>
    <lineage>
        <taxon>Bacteria</taxon>
        <taxon>Bacillati</taxon>
        <taxon>Actinomycetota</taxon>
        <taxon>Actinomycetes</taxon>
        <taxon>Micromonosporales</taxon>
        <taxon>Micromonosporaceae</taxon>
    </lineage>
</organism>
<evidence type="ECO:0000313" key="4">
    <source>
        <dbReference type="Proteomes" id="UP000502508"/>
    </source>
</evidence>
<dbReference type="InterPro" id="IPR011055">
    <property type="entry name" value="Dup_hybrid_motif"/>
</dbReference>
<dbReference type="AlphaFoldDB" id="A0A6F8Y2U4"/>
<keyword evidence="4" id="KW-1185">Reference proteome</keyword>
<dbReference type="KEGG" id="pfla:Pflav_067590"/>